<feature type="compositionally biased region" description="Polar residues" evidence="1">
    <location>
        <begin position="225"/>
        <end position="244"/>
    </location>
</feature>
<dbReference type="RefSeq" id="XP_013263301.1">
    <property type="nucleotide sequence ID" value="XM_013407847.1"/>
</dbReference>
<dbReference type="OrthoDB" id="10263401at2759"/>
<evidence type="ECO:0000313" key="3">
    <source>
        <dbReference type="Proteomes" id="UP000027920"/>
    </source>
</evidence>
<gene>
    <name evidence="2" type="ORF">A1O9_02272</name>
</gene>
<feature type="region of interest" description="Disordered" evidence="1">
    <location>
        <begin position="200"/>
        <end position="254"/>
    </location>
</feature>
<dbReference type="Proteomes" id="UP000027920">
    <property type="component" value="Unassembled WGS sequence"/>
</dbReference>
<dbReference type="STRING" id="1182545.A0A072PLG8"/>
<keyword evidence="3" id="KW-1185">Reference proteome</keyword>
<protein>
    <recommendedName>
        <fullName evidence="4">Bacteriocin-protection protein, YdeI/OmpD-associated family</fullName>
    </recommendedName>
</protein>
<name>A0A072PLG8_9EURO</name>
<reference evidence="2 3" key="1">
    <citation type="submission" date="2013-03" db="EMBL/GenBank/DDBJ databases">
        <title>The Genome Sequence of Exophiala aquamarina CBS 119918.</title>
        <authorList>
            <consortium name="The Broad Institute Genomics Platform"/>
            <person name="Cuomo C."/>
            <person name="de Hoog S."/>
            <person name="Gorbushina A."/>
            <person name="Walker B."/>
            <person name="Young S.K."/>
            <person name="Zeng Q."/>
            <person name="Gargeya S."/>
            <person name="Fitzgerald M."/>
            <person name="Haas B."/>
            <person name="Abouelleil A."/>
            <person name="Allen A.W."/>
            <person name="Alvarado L."/>
            <person name="Arachchi H.M."/>
            <person name="Berlin A.M."/>
            <person name="Chapman S.B."/>
            <person name="Gainer-Dewar J."/>
            <person name="Goldberg J."/>
            <person name="Griggs A."/>
            <person name="Gujja S."/>
            <person name="Hansen M."/>
            <person name="Howarth C."/>
            <person name="Imamovic A."/>
            <person name="Ireland A."/>
            <person name="Larimer J."/>
            <person name="McCowan C."/>
            <person name="Murphy C."/>
            <person name="Pearson M."/>
            <person name="Poon T.W."/>
            <person name="Priest M."/>
            <person name="Roberts A."/>
            <person name="Saif S."/>
            <person name="Shea T."/>
            <person name="Sisk P."/>
            <person name="Sykes S."/>
            <person name="Wortman J."/>
            <person name="Nusbaum C."/>
            <person name="Birren B."/>
        </authorList>
    </citation>
    <scope>NUCLEOTIDE SEQUENCE [LARGE SCALE GENOMIC DNA]</scope>
    <source>
        <strain evidence="2 3">CBS 119918</strain>
    </source>
</reference>
<dbReference type="AlphaFoldDB" id="A0A072PLG8"/>
<dbReference type="VEuPathDB" id="FungiDB:A1O9_02272"/>
<dbReference type="Pfam" id="PF13376">
    <property type="entry name" value="OmdA"/>
    <property type="match status" value="1"/>
</dbReference>
<evidence type="ECO:0000256" key="1">
    <source>
        <dbReference type="SAM" id="MobiDB-lite"/>
    </source>
</evidence>
<sequence length="254" mass="27632">MSSLSPKPAKPLPTDLPIRAFPSAREFEAFLEREHTAAAGIHLKFAKKSSGIASISGAEAVETALCFGWIDGQANPFDDNWWLVRYTPRRAKSIWSQKNANTIERLTEQGRMRPAGIAAVEAAKADGRWYRAYAGPATIAIPDDLATALKANAAASNFLDNMTKADRYAILMRLQVSSPKRREQRIKGLVEQLAVDHTDSVLKPSRKNGVRKAKPKTNPAGRAKASTTDSCANASNATPGQTNLPRRPGLRSRA</sequence>
<dbReference type="HOGENOM" id="CLU_076645_1_0_1"/>
<organism evidence="2 3">
    <name type="scientific">Exophiala aquamarina CBS 119918</name>
    <dbReference type="NCBI Taxonomy" id="1182545"/>
    <lineage>
        <taxon>Eukaryota</taxon>
        <taxon>Fungi</taxon>
        <taxon>Dikarya</taxon>
        <taxon>Ascomycota</taxon>
        <taxon>Pezizomycotina</taxon>
        <taxon>Eurotiomycetes</taxon>
        <taxon>Chaetothyriomycetidae</taxon>
        <taxon>Chaetothyriales</taxon>
        <taxon>Herpotrichiellaceae</taxon>
        <taxon>Exophiala</taxon>
    </lineage>
</organism>
<proteinExistence type="predicted"/>
<comment type="caution">
    <text evidence="2">The sequence shown here is derived from an EMBL/GenBank/DDBJ whole genome shotgun (WGS) entry which is preliminary data.</text>
</comment>
<accession>A0A072PLG8</accession>
<evidence type="ECO:0000313" key="2">
    <source>
        <dbReference type="EMBL" id="KEF60711.1"/>
    </source>
</evidence>
<evidence type="ECO:0008006" key="4">
    <source>
        <dbReference type="Google" id="ProtNLM"/>
    </source>
</evidence>
<feature type="compositionally biased region" description="Basic residues" evidence="1">
    <location>
        <begin position="204"/>
        <end position="215"/>
    </location>
</feature>
<dbReference type="GeneID" id="25277217"/>
<dbReference type="EMBL" id="AMGV01000002">
    <property type="protein sequence ID" value="KEF60711.1"/>
    <property type="molecule type" value="Genomic_DNA"/>
</dbReference>